<evidence type="ECO:0000259" key="7">
    <source>
        <dbReference type="PROSITE" id="PS51294"/>
    </source>
</evidence>
<dbReference type="Gramene" id="AET5Gv20737200.4">
    <property type="protein sequence ID" value="AET5Gv20737200.4"/>
    <property type="gene ID" value="AET5Gv20737200"/>
</dbReference>
<dbReference type="GO" id="GO:0003677">
    <property type="term" value="F:DNA binding"/>
    <property type="evidence" value="ECO:0007669"/>
    <property type="project" value="UniProtKB-KW"/>
</dbReference>
<reference evidence="9" key="2">
    <citation type="journal article" date="2017" name="Nat. Plants">
        <title>The Aegilops tauschii genome reveals multiple impacts of transposons.</title>
        <authorList>
            <person name="Zhao G."/>
            <person name="Zou C."/>
            <person name="Li K."/>
            <person name="Wang K."/>
            <person name="Li T."/>
            <person name="Gao L."/>
            <person name="Zhang X."/>
            <person name="Wang H."/>
            <person name="Yang Z."/>
            <person name="Liu X."/>
            <person name="Jiang W."/>
            <person name="Mao L."/>
            <person name="Kong X."/>
            <person name="Jiao Y."/>
            <person name="Jia J."/>
        </authorList>
    </citation>
    <scope>NUCLEOTIDE SEQUENCE [LARGE SCALE GENOMIC DNA]</scope>
    <source>
        <strain evidence="9">cv. AL8/78</strain>
    </source>
</reference>
<dbReference type="PROSITE" id="PS51294">
    <property type="entry name" value="HTH_MYB"/>
    <property type="match status" value="1"/>
</dbReference>
<name>A0A453LEV8_AEGTS</name>
<organism evidence="8 9">
    <name type="scientific">Aegilops tauschii subsp. strangulata</name>
    <name type="common">Goatgrass</name>
    <dbReference type="NCBI Taxonomy" id="200361"/>
    <lineage>
        <taxon>Eukaryota</taxon>
        <taxon>Viridiplantae</taxon>
        <taxon>Streptophyta</taxon>
        <taxon>Embryophyta</taxon>
        <taxon>Tracheophyta</taxon>
        <taxon>Spermatophyta</taxon>
        <taxon>Magnoliopsida</taxon>
        <taxon>Liliopsida</taxon>
        <taxon>Poales</taxon>
        <taxon>Poaceae</taxon>
        <taxon>BOP clade</taxon>
        <taxon>Pooideae</taxon>
        <taxon>Triticodae</taxon>
        <taxon>Triticeae</taxon>
        <taxon>Triticinae</taxon>
        <taxon>Aegilops</taxon>
    </lineage>
</organism>
<sequence length="172" mass="19026">GAAAVLRQAGGEARAVDGGGGPEADGLHPRQRRALLLARRAQARRPAALRQELPPPLDQLPPPRPQARPPHRRRGAARRRPPRQARQQVWIWSKIAAKLPGRTDNEIKNHWNTHIKKKLIKMGIDPITHEPLEVRKQPQQASLSTTSAQSSTITIECKSNNEDDLPAIGIVE</sequence>
<evidence type="ECO:0000256" key="5">
    <source>
        <dbReference type="SAM" id="MobiDB-lite"/>
    </source>
</evidence>
<evidence type="ECO:0000256" key="3">
    <source>
        <dbReference type="ARBA" id="ARBA00023125"/>
    </source>
</evidence>
<feature type="compositionally biased region" description="Low complexity" evidence="5">
    <location>
        <begin position="34"/>
        <end position="52"/>
    </location>
</feature>
<keyword evidence="2" id="KW-0677">Repeat</keyword>
<dbReference type="PROSITE" id="PS50090">
    <property type="entry name" value="MYB_LIKE"/>
    <property type="match status" value="1"/>
</dbReference>
<evidence type="ECO:0000313" key="8">
    <source>
        <dbReference type="EnsemblPlants" id="AET5Gv20737200.4"/>
    </source>
</evidence>
<protein>
    <submittedName>
        <fullName evidence="8">Uncharacterized protein</fullName>
    </submittedName>
</protein>
<dbReference type="CDD" id="cd00167">
    <property type="entry name" value="SANT"/>
    <property type="match status" value="1"/>
</dbReference>
<evidence type="ECO:0000256" key="4">
    <source>
        <dbReference type="ARBA" id="ARBA00023242"/>
    </source>
</evidence>
<keyword evidence="3" id="KW-0238">DNA-binding</keyword>
<feature type="compositionally biased region" description="Pro residues" evidence="5">
    <location>
        <begin position="53"/>
        <end position="68"/>
    </location>
</feature>
<dbReference type="Gene3D" id="1.10.10.60">
    <property type="entry name" value="Homeodomain-like"/>
    <property type="match status" value="1"/>
</dbReference>
<dbReference type="PANTHER" id="PTHR47994:SF5">
    <property type="entry name" value="F14D16.11-RELATED"/>
    <property type="match status" value="1"/>
</dbReference>
<dbReference type="AlphaFoldDB" id="A0A453LEV8"/>
<comment type="subcellular location">
    <subcellularLocation>
        <location evidence="1">Nucleus</location>
    </subcellularLocation>
</comment>
<dbReference type="Proteomes" id="UP000015105">
    <property type="component" value="Chromosome 5D"/>
</dbReference>
<dbReference type="InterPro" id="IPR001005">
    <property type="entry name" value="SANT/Myb"/>
</dbReference>
<reference evidence="9" key="1">
    <citation type="journal article" date="2014" name="Science">
        <title>Ancient hybridizations among the ancestral genomes of bread wheat.</title>
        <authorList>
            <consortium name="International Wheat Genome Sequencing Consortium,"/>
            <person name="Marcussen T."/>
            <person name="Sandve S.R."/>
            <person name="Heier L."/>
            <person name="Spannagl M."/>
            <person name="Pfeifer M."/>
            <person name="Jakobsen K.S."/>
            <person name="Wulff B.B."/>
            <person name="Steuernagel B."/>
            <person name="Mayer K.F."/>
            <person name="Olsen O.A."/>
        </authorList>
    </citation>
    <scope>NUCLEOTIDE SEQUENCE [LARGE SCALE GENOMIC DNA]</scope>
    <source>
        <strain evidence="9">cv. AL8/78</strain>
    </source>
</reference>
<reference evidence="8" key="5">
    <citation type="journal article" date="2021" name="G3 (Bethesda)">
        <title>Aegilops tauschii genome assembly Aet v5.0 features greater sequence contiguity and improved annotation.</title>
        <authorList>
            <person name="Wang L."/>
            <person name="Zhu T."/>
            <person name="Rodriguez J.C."/>
            <person name="Deal K.R."/>
            <person name="Dubcovsky J."/>
            <person name="McGuire P.E."/>
            <person name="Lux T."/>
            <person name="Spannagl M."/>
            <person name="Mayer K.F.X."/>
            <person name="Baldrich P."/>
            <person name="Meyers B.C."/>
            <person name="Huo N."/>
            <person name="Gu Y.Q."/>
            <person name="Zhou H."/>
            <person name="Devos K.M."/>
            <person name="Bennetzen J.L."/>
            <person name="Unver T."/>
            <person name="Budak H."/>
            <person name="Gulick P.J."/>
            <person name="Galiba G."/>
            <person name="Kalapos B."/>
            <person name="Nelson D.R."/>
            <person name="Li P."/>
            <person name="You F.M."/>
            <person name="Luo M.C."/>
            <person name="Dvorak J."/>
        </authorList>
    </citation>
    <scope>NUCLEOTIDE SEQUENCE [LARGE SCALE GENOMIC DNA]</scope>
    <source>
        <strain evidence="8">cv. AL8/78</strain>
    </source>
</reference>
<dbReference type="InterPro" id="IPR009057">
    <property type="entry name" value="Homeodomain-like_sf"/>
</dbReference>
<feature type="region of interest" description="Disordered" evidence="5">
    <location>
        <begin position="1"/>
        <end position="87"/>
    </location>
</feature>
<dbReference type="EnsemblPlants" id="AET5Gv20737200.4">
    <property type="protein sequence ID" value="AET5Gv20737200.4"/>
    <property type="gene ID" value="AET5Gv20737200"/>
</dbReference>
<dbReference type="GO" id="GO:0005634">
    <property type="term" value="C:nucleus"/>
    <property type="evidence" value="ECO:0007669"/>
    <property type="project" value="UniProtKB-SubCell"/>
</dbReference>
<keyword evidence="4" id="KW-0539">Nucleus</keyword>
<dbReference type="InterPro" id="IPR015495">
    <property type="entry name" value="Myb_TF_plants"/>
</dbReference>
<dbReference type="InterPro" id="IPR017930">
    <property type="entry name" value="Myb_dom"/>
</dbReference>
<evidence type="ECO:0000256" key="1">
    <source>
        <dbReference type="ARBA" id="ARBA00004123"/>
    </source>
</evidence>
<reference evidence="8" key="3">
    <citation type="journal article" date="2017" name="Nature">
        <title>Genome sequence of the progenitor of the wheat D genome Aegilops tauschii.</title>
        <authorList>
            <person name="Luo M.C."/>
            <person name="Gu Y.Q."/>
            <person name="Puiu D."/>
            <person name="Wang H."/>
            <person name="Twardziok S.O."/>
            <person name="Deal K.R."/>
            <person name="Huo N."/>
            <person name="Zhu T."/>
            <person name="Wang L."/>
            <person name="Wang Y."/>
            <person name="McGuire P.E."/>
            <person name="Liu S."/>
            <person name="Long H."/>
            <person name="Ramasamy R.K."/>
            <person name="Rodriguez J.C."/>
            <person name="Van S.L."/>
            <person name="Yuan L."/>
            <person name="Wang Z."/>
            <person name="Xia Z."/>
            <person name="Xiao L."/>
            <person name="Anderson O.D."/>
            <person name="Ouyang S."/>
            <person name="Liang Y."/>
            <person name="Zimin A.V."/>
            <person name="Pertea G."/>
            <person name="Qi P."/>
            <person name="Bennetzen J.L."/>
            <person name="Dai X."/>
            <person name="Dawson M.W."/>
            <person name="Muller H.G."/>
            <person name="Kugler K."/>
            <person name="Rivarola-Duarte L."/>
            <person name="Spannagl M."/>
            <person name="Mayer K.F.X."/>
            <person name="Lu F.H."/>
            <person name="Bevan M.W."/>
            <person name="Leroy P."/>
            <person name="Li P."/>
            <person name="You F.M."/>
            <person name="Sun Q."/>
            <person name="Liu Z."/>
            <person name="Lyons E."/>
            <person name="Wicker T."/>
            <person name="Salzberg S.L."/>
            <person name="Devos K.M."/>
            <person name="Dvorak J."/>
        </authorList>
    </citation>
    <scope>NUCLEOTIDE SEQUENCE [LARGE SCALE GENOMIC DNA]</scope>
    <source>
        <strain evidence="8">cv. AL8/78</strain>
    </source>
</reference>
<dbReference type="Pfam" id="PF00249">
    <property type="entry name" value="Myb_DNA-binding"/>
    <property type="match status" value="1"/>
</dbReference>
<keyword evidence="9" id="KW-1185">Reference proteome</keyword>
<dbReference type="PANTHER" id="PTHR47994">
    <property type="entry name" value="F14D16.11-RELATED"/>
    <property type="match status" value="1"/>
</dbReference>
<evidence type="ECO:0000256" key="2">
    <source>
        <dbReference type="ARBA" id="ARBA00022737"/>
    </source>
</evidence>
<evidence type="ECO:0000313" key="9">
    <source>
        <dbReference type="Proteomes" id="UP000015105"/>
    </source>
</evidence>
<proteinExistence type="predicted"/>
<dbReference type="SUPFAM" id="SSF46689">
    <property type="entry name" value="Homeodomain-like"/>
    <property type="match status" value="1"/>
</dbReference>
<reference evidence="8" key="4">
    <citation type="submission" date="2019-03" db="UniProtKB">
        <authorList>
            <consortium name="EnsemblPlants"/>
        </authorList>
    </citation>
    <scope>IDENTIFICATION</scope>
</reference>
<evidence type="ECO:0000259" key="6">
    <source>
        <dbReference type="PROSITE" id="PS50090"/>
    </source>
</evidence>
<feature type="domain" description="Myb-like" evidence="6">
    <location>
        <begin position="92"/>
        <end position="115"/>
    </location>
</feature>
<accession>A0A453LEV8</accession>
<feature type="domain" description="HTH myb-type" evidence="7">
    <location>
        <begin position="92"/>
        <end position="119"/>
    </location>
</feature>
<feature type="compositionally biased region" description="Basic residues" evidence="5">
    <location>
        <begin position="69"/>
        <end position="83"/>
    </location>
</feature>